<sequence length="531" mass="61118">MEAPSPPPEHQYFSQHTHDHWDLIEYLDWCKKQQLRDYGYEVTSSRWVKSLELIANNLEESQERRAKAQSLRDKYNLRCEKDRARQWFDPNKNRKGSNVTIYQGPVINAGRDVNVNELQTGTRKRLLEDESSDDEEIEGESARAVDNKRSKSSNPPSREKAEKVTKGPSLKRAFKLFVLNYESMEKKTRFSSSENILEDRIYQKVTTLFSVKSSWLTRDSSILLWIIDLQDPVVTTWFLCDELEELRSWTMPLPEPDKFFAHSVNRFFQAKTTEDYQNILETVPYRLADEAYDRQKYFDAGWVNFVVQAMLALFGSYGNLLTCATFREGWFDSNIWSPLIDHCLLGLDGIVVQRKEIKCYALKLIGNHGPRYDAIIHTPRELDPIEYAAIEVSRSAESDESLPSKKYLTDSIKLVTGLHSMLRRLHILVDRDADTIAELQVVGILNAGLNMQIIRMNSPNSNVFLLTRGSVRSIPTTIETLGTIFPLMNSIGMFKAIIRDSMAVVAGFQARKVSLQEGSDLYKQVMEQTEI</sequence>
<evidence type="ECO:0000256" key="2">
    <source>
        <dbReference type="SAM" id="MobiDB-lite"/>
    </source>
</evidence>
<evidence type="ECO:0000313" key="4">
    <source>
        <dbReference type="Proteomes" id="UP001447188"/>
    </source>
</evidence>
<feature type="coiled-coil region" evidence="1">
    <location>
        <begin position="51"/>
        <end position="78"/>
    </location>
</feature>
<feature type="compositionally biased region" description="Basic and acidic residues" evidence="2">
    <location>
        <begin position="140"/>
        <end position="149"/>
    </location>
</feature>
<keyword evidence="4" id="KW-1185">Reference proteome</keyword>
<dbReference type="Proteomes" id="UP001447188">
    <property type="component" value="Unassembled WGS sequence"/>
</dbReference>
<name>A0ABR3GI61_9PEZI</name>
<evidence type="ECO:0000256" key="1">
    <source>
        <dbReference type="SAM" id="Coils"/>
    </source>
</evidence>
<accession>A0ABR3GI61</accession>
<feature type="region of interest" description="Disordered" evidence="2">
    <location>
        <begin position="122"/>
        <end position="166"/>
    </location>
</feature>
<keyword evidence="1" id="KW-0175">Coiled coil</keyword>
<protein>
    <submittedName>
        <fullName evidence="3">Uncharacterized protein</fullName>
    </submittedName>
</protein>
<proteinExistence type="predicted"/>
<organism evidence="3 4">
    <name type="scientific">Discina gigas</name>
    <dbReference type="NCBI Taxonomy" id="1032678"/>
    <lineage>
        <taxon>Eukaryota</taxon>
        <taxon>Fungi</taxon>
        <taxon>Dikarya</taxon>
        <taxon>Ascomycota</taxon>
        <taxon>Pezizomycotina</taxon>
        <taxon>Pezizomycetes</taxon>
        <taxon>Pezizales</taxon>
        <taxon>Discinaceae</taxon>
        <taxon>Discina</taxon>
    </lineage>
</organism>
<evidence type="ECO:0000313" key="3">
    <source>
        <dbReference type="EMBL" id="KAL0635500.1"/>
    </source>
</evidence>
<comment type="caution">
    <text evidence="3">The sequence shown here is derived from an EMBL/GenBank/DDBJ whole genome shotgun (WGS) entry which is preliminary data.</text>
</comment>
<gene>
    <name evidence="3" type="ORF">Q9L58_005548</name>
</gene>
<reference evidence="3 4" key="1">
    <citation type="submission" date="2024-02" db="EMBL/GenBank/DDBJ databases">
        <title>Discinaceae phylogenomics.</title>
        <authorList>
            <person name="Dirks A.C."/>
            <person name="James T.Y."/>
        </authorList>
    </citation>
    <scope>NUCLEOTIDE SEQUENCE [LARGE SCALE GENOMIC DNA]</scope>
    <source>
        <strain evidence="3 4">ACD0624</strain>
    </source>
</reference>
<dbReference type="EMBL" id="JBBBZM010000068">
    <property type="protein sequence ID" value="KAL0635500.1"/>
    <property type="molecule type" value="Genomic_DNA"/>
</dbReference>
<feature type="compositionally biased region" description="Acidic residues" evidence="2">
    <location>
        <begin position="129"/>
        <end position="139"/>
    </location>
</feature>